<keyword evidence="2" id="KW-1185">Reference proteome</keyword>
<sequence>MTHPVRFSPSVEQVKPDEAETIRGLEEQLDSIQQTTAQDYKTGFRAVHAKAHGIAIGRLTVTAGLPPDLAQGIFSHPASFDAVIRISTNAGDVLDDAIALPRGLALKVMDVPGDRLPGSEGETSQDFIMVNGPVFTAPDTAAFLKNLKLLAKTTDVAEGGKKVLSSVLQGVNAALSAVGYESPTIQQLGGAPQVHPLGETYYSQTPYRFGDYIAKFSLVPVAASLTSLTGVKIDVTDRPDALREDVSRALIEHGGEWELRVQLNTDLDKMPVEDSTVEWSEDESPFVTVATLEIEPQISWQHGTSDPQDDALSFNIWRGVTAHQPLGNINRARNETYRRSAAFRGRVNGCPIHDPRTPQDIAAE</sequence>
<dbReference type="Proteomes" id="UP000094626">
    <property type="component" value="Plasmid pSA2"/>
</dbReference>
<accession>A0A1D8AEY5</accession>
<name>A0A1D8AEY5_9SPHN</name>
<protein>
    <submittedName>
        <fullName evidence="1">Catalase</fullName>
    </submittedName>
</protein>
<proteinExistence type="predicted"/>
<dbReference type="PANTHER" id="PTHR36195:SF4">
    <property type="entry name" value="DOMAIN PROTEIN, PUTATIVE (AFU_ORTHOLOGUE AFUA_5G01990)-RELATED"/>
    <property type="match status" value="1"/>
</dbReference>
<dbReference type="SUPFAM" id="SSF56634">
    <property type="entry name" value="Heme-dependent catalase-like"/>
    <property type="match status" value="1"/>
</dbReference>
<dbReference type="EMBL" id="CP017077">
    <property type="protein sequence ID" value="AOR80678.1"/>
    <property type="molecule type" value="Genomic_DNA"/>
</dbReference>
<dbReference type="RefSeq" id="WP_069710007.1">
    <property type="nucleotide sequence ID" value="NZ_CP017077.1"/>
</dbReference>
<dbReference type="OrthoDB" id="9765610at2"/>
<geneLocation type="plasmid" evidence="1 2">
    <name>pSA2</name>
</geneLocation>
<dbReference type="KEGG" id="nre:BES08_28035"/>
<dbReference type="CDD" id="cd08152">
    <property type="entry name" value="y4iL_like"/>
    <property type="match status" value="1"/>
</dbReference>
<dbReference type="PANTHER" id="PTHR36195">
    <property type="entry name" value="DOMAIN PROTEIN, PUTATIVE (AFU_ORTHOLOGUE AFUA_5G01990)-RELATED-RELATED"/>
    <property type="match status" value="1"/>
</dbReference>
<evidence type="ECO:0000313" key="1">
    <source>
        <dbReference type="EMBL" id="AOR80678.1"/>
    </source>
</evidence>
<dbReference type="AlphaFoldDB" id="A0A1D8AEY5"/>
<organism evidence="1 2">
    <name type="scientific">Novosphingobium resinovorum</name>
    <dbReference type="NCBI Taxonomy" id="158500"/>
    <lineage>
        <taxon>Bacteria</taxon>
        <taxon>Pseudomonadati</taxon>
        <taxon>Pseudomonadota</taxon>
        <taxon>Alphaproteobacteria</taxon>
        <taxon>Sphingomonadales</taxon>
        <taxon>Sphingomonadaceae</taxon>
        <taxon>Novosphingobium</taxon>
    </lineage>
</organism>
<reference evidence="2" key="1">
    <citation type="journal article" date="2017" name="J. Biotechnol.">
        <title>Complete genome sequence of Novosphingobium resinovorum SA1, a versatile xenobiotic-degrading bacterium capable of utilizing sulfanilic acid.</title>
        <authorList>
            <person name="Hegedus B."/>
            <person name="Kos P.B."/>
            <person name="Balint B."/>
            <person name="Maroti G."/>
            <person name="Gan H.M."/>
            <person name="Perei K."/>
            <person name="Rakhely G."/>
        </authorList>
    </citation>
    <scope>NUCLEOTIDE SEQUENCE [LARGE SCALE GENOMIC DNA]</scope>
    <source>
        <strain evidence="2">SA1</strain>
    </source>
</reference>
<gene>
    <name evidence="1" type="ORF">BES08_28035</name>
</gene>
<dbReference type="Gene3D" id="2.40.180.10">
    <property type="entry name" value="Catalase core domain"/>
    <property type="match status" value="1"/>
</dbReference>
<dbReference type="InterPro" id="IPR020835">
    <property type="entry name" value="Catalase_sf"/>
</dbReference>
<dbReference type="GO" id="GO:0020037">
    <property type="term" value="F:heme binding"/>
    <property type="evidence" value="ECO:0007669"/>
    <property type="project" value="InterPro"/>
</dbReference>
<evidence type="ECO:0000313" key="2">
    <source>
        <dbReference type="Proteomes" id="UP000094626"/>
    </source>
</evidence>
<keyword evidence="1" id="KW-0614">Plasmid</keyword>